<dbReference type="PROSITE" id="PS50931">
    <property type="entry name" value="HTH_LYSR"/>
    <property type="match status" value="1"/>
</dbReference>
<evidence type="ECO:0000313" key="7">
    <source>
        <dbReference type="Proteomes" id="UP000273143"/>
    </source>
</evidence>
<dbReference type="PANTHER" id="PTHR30537">
    <property type="entry name" value="HTH-TYPE TRANSCRIPTIONAL REGULATOR"/>
    <property type="match status" value="1"/>
</dbReference>
<dbReference type="KEGG" id="emo:DM558_05765"/>
<dbReference type="AlphaFoldDB" id="A0A3Q9JKI6"/>
<keyword evidence="7" id="KW-1185">Reference proteome</keyword>
<dbReference type="PANTHER" id="PTHR30537:SF5">
    <property type="entry name" value="HTH-TYPE TRANSCRIPTIONAL ACTIVATOR TTDR-RELATED"/>
    <property type="match status" value="1"/>
</dbReference>
<comment type="similarity">
    <text evidence="1">Belongs to the LysR transcriptional regulatory family.</text>
</comment>
<feature type="domain" description="HTH lysR-type" evidence="5">
    <location>
        <begin position="8"/>
        <end position="65"/>
    </location>
</feature>
<dbReference type="FunFam" id="1.10.10.10:FF:000001">
    <property type="entry name" value="LysR family transcriptional regulator"/>
    <property type="match status" value="1"/>
</dbReference>
<evidence type="ECO:0000256" key="4">
    <source>
        <dbReference type="ARBA" id="ARBA00023163"/>
    </source>
</evidence>
<evidence type="ECO:0000313" key="6">
    <source>
        <dbReference type="EMBL" id="AZS50309.1"/>
    </source>
</evidence>
<organism evidence="6 7">
    <name type="scientific">Entomomonas moraniae</name>
    <dbReference type="NCBI Taxonomy" id="2213226"/>
    <lineage>
        <taxon>Bacteria</taxon>
        <taxon>Pseudomonadati</taxon>
        <taxon>Pseudomonadota</taxon>
        <taxon>Gammaproteobacteria</taxon>
        <taxon>Pseudomonadales</taxon>
        <taxon>Pseudomonadaceae</taxon>
        <taxon>Entomomonas</taxon>
    </lineage>
</organism>
<dbReference type="SUPFAM" id="SSF53850">
    <property type="entry name" value="Periplasmic binding protein-like II"/>
    <property type="match status" value="1"/>
</dbReference>
<sequence length="302" mass="33752">MTEKSLPVDVNDLTLFAKVIDYGSFTTAADRIGLPKSTLSRRITRLEHQLGERLIIRNTRSLAITEFGQAILDHAHAIEQEALAVADLANYRQMTPTGTLKVSMPPNYIDFIKKDFFQQFIVKYPHVRLDLDFSSRRVDILAEHYDLAIRMASTLADDTTLVARPLKVLAGGLYASPMYLKKHGVPKCPNELEEHVGIHLANSLGEIQQWQLSCGKESWQGIPSGPVISNSIEIVRLLAVQGVGIVSVTTTLVQQMVEEGRLVRLLEGWNMPTVTMWAITSGRKLLPLKVQVFLKELKEALL</sequence>
<dbReference type="SUPFAM" id="SSF46785">
    <property type="entry name" value="Winged helix' DNA-binding domain"/>
    <property type="match status" value="1"/>
</dbReference>
<dbReference type="Pfam" id="PF00126">
    <property type="entry name" value="HTH_1"/>
    <property type="match status" value="1"/>
</dbReference>
<evidence type="ECO:0000256" key="3">
    <source>
        <dbReference type="ARBA" id="ARBA00023125"/>
    </source>
</evidence>
<reference evidence="7" key="1">
    <citation type="submission" date="2018-06" db="EMBL/GenBank/DDBJ databases">
        <title>Complete genome of Pseudomonas insecticola strain QZS01.</title>
        <authorList>
            <person name="Wang J."/>
            <person name="Su Q."/>
        </authorList>
    </citation>
    <scope>NUCLEOTIDE SEQUENCE [LARGE SCALE GENOMIC DNA]</scope>
    <source>
        <strain evidence="7">QZS01</strain>
    </source>
</reference>
<dbReference type="GO" id="GO:0003700">
    <property type="term" value="F:DNA-binding transcription factor activity"/>
    <property type="evidence" value="ECO:0007669"/>
    <property type="project" value="InterPro"/>
</dbReference>
<accession>A0A3Q9JKI6</accession>
<protein>
    <submittedName>
        <fullName evidence="6">LysR family transcriptional regulator</fullName>
    </submittedName>
</protein>
<name>A0A3Q9JKI6_9GAMM</name>
<evidence type="ECO:0000259" key="5">
    <source>
        <dbReference type="PROSITE" id="PS50931"/>
    </source>
</evidence>
<dbReference type="InterPro" id="IPR036388">
    <property type="entry name" value="WH-like_DNA-bd_sf"/>
</dbReference>
<keyword evidence="3" id="KW-0238">DNA-binding</keyword>
<dbReference type="EMBL" id="CP029822">
    <property type="protein sequence ID" value="AZS50309.1"/>
    <property type="molecule type" value="Genomic_DNA"/>
</dbReference>
<dbReference type="GO" id="GO:0003677">
    <property type="term" value="F:DNA binding"/>
    <property type="evidence" value="ECO:0007669"/>
    <property type="project" value="UniProtKB-KW"/>
</dbReference>
<dbReference type="Gene3D" id="3.40.190.290">
    <property type="match status" value="1"/>
</dbReference>
<dbReference type="CDD" id="cd08422">
    <property type="entry name" value="PBP2_CrgA_like"/>
    <property type="match status" value="1"/>
</dbReference>
<keyword evidence="4" id="KW-0804">Transcription</keyword>
<dbReference type="Pfam" id="PF03466">
    <property type="entry name" value="LysR_substrate"/>
    <property type="match status" value="1"/>
</dbReference>
<dbReference type="Proteomes" id="UP000273143">
    <property type="component" value="Chromosome"/>
</dbReference>
<dbReference type="InterPro" id="IPR036390">
    <property type="entry name" value="WH_DNA-bd_sf"/>
</dbReference>
<proteinExistence type="inferred from homology"/>
<dbReference type="InterPro" id="IPR058163">
    <property type="entry name" value="LysR-type_TF_proteobact-type"/>
</dbReference>
<gene>
    <name evidence="6" type="ORF">DM558_05765</name>
</gene>
<dbReference type="InterPro" id="IPR005119">
    <property type="entry name" value="LysR_subst-bd"/>
</dbReference>
<evidence type="ECO:0000256" key="1">
    <source>
        <dbReference type="ARBA" id="ARBA00009437"/>
    </source>
</evidence>
<keyword evidence="2" id="KW-0805">Transcription regulation</keyword>
<evidence type="ECO:0000256" key="2">
    <source>
        <dbReference type="ARBA" id="ARBA00023015"/>
    </source>
</evidence>
<dbReference type="RefSeq" id="WP_127162570.1">
    <property type="nucleotide sequence ID" value="NZ_CP029822.1"/>
</dbReference>
<dbReference type="Gene3D" id="1.10.10.10">
    <property type="entry name" value="Winged helix-like DNA-binding domain superfamily/Winged helix DNA-binding domain"/>
    <property type="match status" value="1"/>
</dbReference>
<dbReference type="InterPro" id="IPR000847">
    <property type="entry name" value="LysR_HTH_N"/>
</dbReference>